<evidence type="ECO:0000256" key="4">
    <source>
        <dbReference type="ARBA" id="ARBA00022825"/>
    </source>
</evidence>
<dbReference type="SUPFAM" id="SSF50494">
    <property type="entry name" value="Trypsin-like serine proteases"/>
    <property type="match status" value="1"/>
</dbReference>
<comment type="similarity">
    <text evidence="1">Belongs to the peptidase S1C family.</text>
</comment>
<keyword evidence="3" id="KW-0378">Hydrolase</keyword>
<dbReference type="RefSeq" id="WP_136359513.1">
    <property type="nucleotide sequence ID" value="NZ_SSNY01000011.1"/>
</dbReference>
<dbReference type="Gene3D" id="2.30.42.10">
    <property type="match status" value="2"/>
</dbReference>
<keyword evidence="7" id="KW-1185">Reference proteome</keyword>
<dbReference type="PANTHER" id="PTHR22939">
    <property type="entry name" value="SERINE PROTEASE FAMILY S1C HTRA-RELATED"/>
    <property type="match status" value="1"/>
</dbReference>
<accession>A0ABY2Q5S0</accession>
<dbReference type="Pfam" id="PF13365">
    <property type="entry name" value="Trypsin_2"/>
    <property type="match status" value="1"/>
</dbReference>
<keyword evidence="2" id="KW-0645">Protease</keyword>
<evidence type="ECO:0000256" key="1">
    <source>
        <dbReference type="ARBA" id="ARBA00010541"/>
    </source>
</evidence>
<reference evidence="6 7" key="1">
    <citation type="submission" date="2019-04" db="EMBL/GenBank/DDBJ databases">
        <title>Mesorhizobium composti sp. nov., isolated from compost.</title>
        <authorList>
            <person name="Lin S.-Y."/>
            <person name="Hameed A."/>
            <person name="Hsieh Y.-T."/>
            <person name="Young C.-C."/>
        </authorList>
    </citation>
    <scope>NUCLEOTIDE SEQUENCE [LARGE SCALE GENOMIC DNA]</scope>
    <source>
        <strain evidence="6 7">CC-YTH430</strain>
    </source>
</reference>
<evidence type="ECO:0000313" key="7">
    <source>
        <dbReference type="Proteomes" id="UP000306441"/>
    </source>
</evidence>
<protein>
    <submittedName>
        <fullName evidence="6">PDZ domain-containing protein</fullName>
    </submittedName>
</protein>
<gene>
    <name evidence="6" type="ORF">E6C48_17750</name>
</gene>
<dbReference type="Pfam" id="PF13180">
    <property type="entry name" value="PDZ_2"/>
    <property type="match status" value="1"/>
</dbReference>
<dbReference type="SMART" id="SM00228">
    <property type="entry name" value="PDZ"/>
    <property type="match status" value="2"/>
</dbReference>
<name>A0ABY2Q5S0_9HYPH</name>
<comment type="caution">
    <text evidence="6">The sequence shown here is derived from an EMBL/GenBank/DDBJ whole genome shotgun (WGS) entry which is preliminary data.</text>
</comment>
<evidence type="ECO:0000259" key="5">
    <source>
        <dbReference type="PROSITE" id="PS50106"/>
    </source>
</evidence>
<dbReference type="Proteomes" id="UP000306441">
    <property type="component" value="Unassembled WGS sequence"/>
</dbReference>
<dbReference type="InterPro" id="IPR001940">
    <property type="entry name" value="Peptidase_S1C"/>
</dbReference>
<keyword evidence="4" id="KW-0720">Serine protease</keyword>
<feature type="domain" description="PDZ" evidence="5">
    <location>
        <begin position="251"/>
        <end position="315"/>
    </location>
</feature>
<dbReference type="InterPro" id="IPR009003">
    <property type="entry name" value="Peptidase_S1_PA"/>
</dbReference>
<dbReference type="Gene3D" id="2.40.10.120">
    <property type="match status" value="1"/>
</dbReference>
<dbReference type="PANTHER" id="PTHR22939:SF129">
    <property type="entry name" value="SERINE PROTEASE HTRA2, MITOCHONDRIAL"/>
    <property type="match status" value="1"/>
</dbReference>
<dbReference type="EMBL" id="SSNY01000011">
    <property type="protein sequence ID" value="THF55475.1"/>
    <property type="molecule type" value="Genomic_DNA"/>
</dbReference>
<dbReference type="PRINTS" id="PR00834">
    <property type="entry name" value="PROTEASES2C"/>
</dbReference>
<evidence type="ECO:0000256" key="2">
    <source>
        <dbReference type="ARBA" id="ARBA00022670"/>
    </source>
</evidence>
<sequence length="455" mass="46348">MSILFGAPMSGQLVKPHVEREPMTSIRVLSVLGCVAVTLISPMPAAAEKSLTPMLARVIPAVVSISTEGAMSDSQSALSDAPSSVGSGSIIDAAKGLILTDYHVIQEAETISVTLSDGRSFEAQTVGTDAATDLAVIKIDAVGLTQLTIGDSDGLRIGDYVVAVGNPFGLSQTVTHGIVSALGRTGFETGAYEGYIQTDAAINPGNSGGPLLDLDGRMVGVNSAIIGSSSGSVGLGFSIPSAAAKQILPELIAHGEVKRGQLGVVTQNLTEDLATALHAGTTKGAVVSQVLPGSAAATVGLTAGDVIIGINGHSVADAGELRRLIGNLAPQTRIHITAVRDGRQIGRDATVTLKIRPPTTYDGAGLLRSVVLATVAPGSPAYGKIQGAAVVSVSPGSAAANSGLMDGDVIATLDRKPIDGPEQAARLTAGTKEFLLLGIFRDDRMLFIVIRRRNG</sequence>
<dbReference type="InterPro" id="IPR036034">
    <property type="entry name" value="PDZ_sf"/>
</dbReference>
<proteinExistence type="inferred from homology"/>
<dbReference type="InterPro" id="IPR001478">
    <property type="entry name" value="PDZ"/>
</dbReference>
<dbReference type="PROSITE" id="PS50106">
    <property type="entry name" value="PDZ"/>
    <property type="match status" value="1"/>
</dbReference>
<organism evidence="6 7">
    <name type="scientific">Ollibium composti</name>
    <dbReference type="NCBI Taxonomy" id="2675109"/>
    <lineage>
        <taxon>Bacteria</taxon>
        <taxon>Pseudomonadati</taxon>
        <taxon>Pseudomonadota</taxon>
        <taxon>Alphaproteobacteria</taxon>
        <taxon>Hyphomicrobiales</taxon>
        <taxon>Phyllobacteriaceae</taxon>
        <taxon>Ollibium</taxon>
    </lineage>
</organism>
<evidence type="ECO:0000313" key="6">
    <source>
        <dbReference type="EMBL" id="THF55475.1"/>
    </source>
</evidence>
<dbReference type="SUPFAM" id="SSF50156">
    <property type="entry name" value="PDZ domain-like"/>
    <property type="match status" value="2"/>
</dbReference>
<evidence type="ECO:0000256" key="3">
    <source>
        <dbReference type="ARBA" id="ARBA00022801"/>
    </source>
</evidence>